<dbReference type="AlphaFoldDB" id="A0A0W0F3R8"/>
<organism evidence="1 2">
    <name type="scientific">Moniliophthora roreri</name>
    <name type="common">Frosty pod rot fungus</name>
    <name type="synonym">Monilia roreri</name>
    <dbReference type="NCBI Taxonomy" id="221103"/>
    <lineage>
        <taxon>Eukaryota</taxon>
        <taxon>Fungi</taxon>
        <taxon>Dikarya</taxon>
        <taxon>Basidiomycota</taxon>
        <taxon>Agaricomycotina</taxon>
        <taxon>Agaricomycetes</taxon>
        <taxon>Agaricomycetidae</taxon>
        <taxon>Agaricales</taxon>
        <taxon>Marasmiineae</taxon>
        <taxon>Marasmiaceae</taxon>
        <taxon>Moniliophthora</taxon>
    </lineage>
</organism>
<comment type="caution">
    <text evidence="1">The sequence shown here is derived from an EMBL/GenBank/DDBJ whole genome shotgun (WGS) entry which is preliminary data.</text>
</comment>
<proteinExistence type="predicted"/>
<evidence type="ECO:0000313" key="1">
    <source>
        <dbReference type="EMBL" id="KTB30940.1"/>
    </source>
</evidence>
<dbReference type="Proteomes" id="UP000054988">
    <property type="component" value="Unassembled WGS sequence"/>
</dbReference>
<reference evidence="1 2" key="1">
    <citation type="submission" date="2015-12" db="EMBL/GenBank/DDBJ databases">
        <title>Draft genome sequence of Moniliophthora roreri, the causal agent of frosty pod rot of cacao.</title>
        <authorList>
            <person name="Aime M.C."/>
            <person name="Diaz-Valderrama J.R."/>
            <person name="Kijpornyongpan T."/>
            <person name="Phillips-Mora W."/>
        </authorList>
    </citation>
    <scope>NUCLEOTIDE SEQUENCE [LARGE SCALE GENOMIC DNA]</scope>
    <source>
        <strain evidence="1 2">MCA 2952</strain>
    </source>
</reference>
<gene>
    <name evidence="1" type="ORF">WG66_16484</name>
</gene>
<accession>A0A0W0F3R8</accession>
<evidence type="ECO:0000313" key="2">
    <source>
        <dbReference type="Proteomes" id="UP000054988"/>
    </source>
</evidence>
<sequence length="204" mass="23185">MAITELTTLELIPPHTFQSMELCNIIAGLCARQCAFSAYPVALYADMSSSTTFYLLSGWRNIAAMSLWRGQNSTLETLASLQSFMRMPQTVLVDMNFDTIPRGKPNVLCLVRHWVQEDDVGYGEEIGTTWRLDPDDEEEDAVPIRVEWTGGGHGVRDDEARIFHRFIMYDEKTSEVAIRRAIRLRNVIAMKRVSIPRPPAPSYQ</sequence>
<dbReference type="EMBL" id="LATX01002357">
    <property type="protein sequence ID" value="KTB30940.1"/>
    <property type="molecule type" value="Genomic_DNA"/>
</dbReference>
<name>A0A0W0F3R8_MONRR</name>
<protein>
    <submittedName>
        <fullName evidence="1">Uncharacterized protein</fullName>
    </submittedName>
</protein>